<name>A0A9X0UFL4_9PROT</name>
<proteinExistence type="predicted"/>
<evidence type="ECO:0000256" key="1">
    <source>
        <dbReference type="ARBA" id="ARBA00023125"/>
    </source>
</evidence>
<dbReference type="CDD" id="cd00338">
    <property type="entry name" value="Ser_Recombinase"/>
    <property type="match status" value="1"/>
</dbReference>
<dbReference type="InterPro" id="IPR036162">
    <property type="entry name" value="Resolvase-like_N_sf"/>
</dbReference>
<dbReference type="SUPFAM" id="SSF53041">
    <property type="entry name" value="Resolvase-like"/>
    <property type="match status" value="1"/>
</dbReference>
<evidence type="ECO:0000259" key="3">
    <source>
        <dbReference type="PROSITE" id="PS51736"/>
    </source>
</evidence>
<comment type="caution">
    <text evidence="4">The sequence shown here is derived from an EMBL/GenBank/DDBJ whole genome shotgun (WGS) entry which is preliminary data.</text>
</comment>
<feature type="domain" description="Resolvase/invertase-type recombinase catalytic" evidence="3">
    <location>
        <begin position="11"/>
        <end position="147"/>
    </location>
</feature>
<dbReference type="EMBL" id="JACOMF010000090">
    <property type="protein sequence ID" value="MBC4018897.1"/>
    <property type="molecule type" value="Genomic_DNA"/>
</dbReference>
<dbReference type="Proteomes" id="UP000600101">
    <property type="component" value="Unassembled WGS sequence"/>
</dbReference>
<dbReference type="SMART" id="SM00857">
    <property type="entry name" value="Resolvase"/>
    <property type="match status" value="1"/>
</dbReference>
<dbReference type="PANTHER" id="PTHR30461">
    <property type="entry name" value="DNA-INVERTASE FROM LAMBDOID PROPHAGE"/>
    <property type="match status" value="1"/>
</dbReference>
<sequence>MILRTETATPRYGRLCRVFTAEQSHSGFGLEAQQLSVRAFTATHGWTLIADYSDMASRKDDRRPGLQAALARCRQFGAVLVAARLDRITRRAHTLSGLLEEGYQIRAADKPGADDLMMRIYAAMTQKERELISERTRSALAAAKARGTALAGC</sequence>
<protein>
    <submittedName>
        <fullName evidence="4">Recombinase family protein</fullName>
    </submittedName>
</protein>
<dbReference type="Gene3D" id="3.40.50.1390">
    <property type="entry name" value="Resolvase, N-terminal catalytic domain"/>
    <property type="match status" value="1"/>
</dbReference>
<keyword evidence="5" id="KW-1185">Reference proteome</keyword>
<dbReference type="GO" id="GO:0003677">
    <property type="term" value="F:DNA binding"/>
    <property type="evidence" value="ECO:0007669"/>
    <property type="project" value="UniProtKB-KW"/>
</dbReference>
<keyword evidence="2" id="KW-0233">DNA recombination</keyword>
<evidence type="ECO:0000313" key="5">
    <source>
        <dbReference type="Proteomes" id="UP000600101"/>
    </source>
</evidence>
<dbReference type="PROSITE" id="PS51736">
    <property type="entry name" value="RECOMBINASES_3"/>
    <property type="match status" value="1"/>
</dbReference>
<dbReference type="InterPro" id="IPR006119">
    <property type="entry name" value="Resolv_N"/>
</dbReference>
<keyword evidence="1" id="KW-0238">DNA-binding</keyword>
<dbReference type="InterPro" id="IPR050639">
    <property type="entry name" value="SSR_resolvase"/>
</dbReference>
<reference evidence="4" key="1">
    <citation type="submission" date="2020-08" db="EMBL/GenBank/DDBJ databases">
        <authorList>
            <person name="Hu Y."/>
            <person name="Nguyen S.V."/>
            <person name="Li F."/>
            <person name="Fanning S."/>
        </authorList>
    </citation>
    <scope>NUCLEOTIDE SEQUENCE</scope>
    <source>
        <strain evidence="4">SYSU D8009</strain>
    </source>
</reference>
<evidence type="ECO:0000256" key="2">
    <source>
        <dbReference type="ARBA" id="ARBA00023172"/>
    </source>
</evidence>
<dbReference type="PANTHER" id="PTHR30461:SF2">
    <property type="entry name" value="SERINE RECOMBINASE PINE-RELATED"/>
    <property type="match status" value="1"/>
</dbReference>
<dbReference type="Pfam" id="PF00239">
    <property type="entry name" value="Resolvase"/>
    <property type="match status" value="1"/>
</dbReference>
<evidence type="ECO:0000313" key="4">
    <source>
        <dbReference type="EMBL" id="MBC4018897.1"/>
    </source>
</evidence>
<gene>
    <name evidence="4" type="ORF">H7965_26965</name>
</gene>
<dbReference type="GO" id="GO:0000150">
    <property type="term" value="F:DNA strand exchange activity"/>
    <property type="evidence" value="ECO:0007669"/>
    <property type="project" value="InterPro"/>
</dbReference>
<organism evidence="4 5">
    <name type="scientific">Siccirubricoccus deserti</name>
    <dbReference type="NCBI Taxonomy" id="2013562"/>
    <lineage>
        <taxon>Bacteria</taxon>
        <taxon>Pseudomonadati</taxon>
        <taxon>Pseudomonadota</taxon>
        <taxon>Alphaproteobacteria</taxon>
        <taxon>Acetobacterales</taxon>
        <taxon>Roseomonadaceae</taxon>
        <taxon>Siccirubricoccus</taxon>
    </lineage>
</organism>
<accession>A0A9X0UFL4</accession>
<dbReference type="AlphaFoldDB" id="A0A9X0UFL4"/>